<dbReference type="EMBL" id="DF830079">
    <property type="protein sequence ID" value="GAK66276.1"/>
    <property type="molecule type" value="Genomic_DNA"/>
</dbReference>
<dbReference type="HOGENOM" id="CLU_2249792_0_0_1"/>
<keyword evidence="2" id="KW-1185">Reference proteome</keyword>
<sequence>MIFRREQKAFARPTPAEIRTAAPIPLLFCLKLNRRAIRSDWDVLVGARELHSVCSGSASKVTVGSRVVLAGLATATGLGARSIWSRVGFDGDRATPARAIASGP</sequence>
<name>A0A081CHY0_PSEA2</name>
<evidence type="ECO:0000313" key="1">
    <source>
        <dbReference type="EMBL" id="GAK66276.1"/>
    </source>
</evidence>
<dbReference type="Proteomes" id="UP000053758">
    <property type="component" value="Unassembled WGS sequence"/>
</dbReference>
<accession>A0A081CHY0</accession>
<organism evidence="1 2">
    <name type="scientific">Pseudozyma antarctica</name>
    <name type="common">Yeast</name>
    <name type="synonym">Candida antarctica</name>
    <dbReference type="NCBI Taxonomy" id="84753"/>
    <lineage>
        <taxon>Eukaryota</taxon>
        <taxon>Fungi</taxon>
        <taxon>Dikarya</taxon>
        <taxon>Basidiomycota</taxon>
        <taxon>Ustilaginomycotina</taxon>
        <taxon>Ustilaginomycetes</taxon>
        <taxon>Ustilaginales</taxon>
        <taxon>Ustilaginaceae</taxon>
        <taxon>Moesziomyces</taxon>
    </lineage>
</organism>
<evidence type="ECO:0000313" key="2">
    <source>
        <dbReference type="Proteomes" id="UP000053758"/>
    </source>
</evidence>
<protein>
    <submittedName>
        <fullName evidence="1">Uncharacterized protein</fullName>
    </submittedName>
</protein>
<dbReference type="AlphaFoldDB" id="A0A081CHY0"/>
<gene>
    <name evidence="1" type="ORF">PAN0_012d4498</name>
</gene>
<dbReference type="GeneID" id="26305368"/>
<dbReference type="RefSeq" id="XP_014655521.1">
    <property type="nucleotide sequence ID" value="XM_014800035.1"/>
</dbReference>
<proteinExistence type="predicted"/>
<reference evidence="2" key="1">
    <citation type="journal article" date="2014" name="Genome Announc.">
        <title>Draft Genome Sequence of the Yeast Pseudozyma antarctica Type Strain JCM10317, a Producer of the Glycolipid Biosurfactants, Mannosylerythritol Lipids.</title>
        <authorList>
            <person name="Saika A."/>
            <person name="Koike H."/>
            <person name="Hori T."/>
            <person name="Fukuoka T."/>
            <person name="Sato S."/>
            <person name="Habe H."/>
            <person name="Kitamoto D."/>
            <person name="Morita T."/>
        </authorList>
    </citation>
    <scope>NUCLEOTIDE SEQUENCE [LARGE SCALE GENOMIC DNA]</scope>
    <source>
        <strain evidence="2">JCM 10317</strain>
    </source>
</reference>